<organism evidence="3">
    <name type="scientific">Phytophthora sojae</name>
    <name type="common">Soybean stem and root rot agent</name>
    <name type="synonym">Phytophthora megasperma f. sp. glycines</name>
    <dbReference type="NCBI Taxonomy" id="67593"/>
    <lineage>
        <taxon>Eukaryota</taxon>
        <taxon>Sar</taxon>
        <taxon>Stramenopiles</taxon>
        <taxon>Oomycota</taxon>
        <taxon>Peronosporomycetes</taxon>
        <taxon>Peronosporales</taxon>
        <taxon>Peronosporaceae</taxon>
        <taxon>Phytophthora</taxon>
    </lineage>
</organism>
<feature type="chain" id="PRO_5003412667" evidence="2">
    <location>
        <begin position="20"/>
        <end position="82"/>
    </location>
</feature>
<dbReference type="AlphaFoldDB" id="G1FT78"/>
<proteinExistence type="predicted"/>
<keyword evidence="2" id="KW-0732">Signal</keyword>
<protein>
    <submittedName>
        <fullName evidence="3">Avh431</fullName>
    </submittedName>
</protein>
<evidence type="ECO:0000256" key="1">
    <source>
        <dbReference type="SAM" id="MobiDB-lite"/>
    </source>
</evidence>
<dbReference type="VEuPathDB" id="FungiDB:PHYSODRAFT_285343"/>
<reference evidence="3" key="1">
    <citation type="journal article" date="2011" name="Plant Cell">
        <title>Transcriptional programming and functional interactions within the Phytophthora sojae RXLR effector repertoire.</title>
        <authorList>
            <person name="Wang Q."/>
            <person name="Han C."/>
            <person name="Ferreira A.O."/>
            <person name="Yu X."/>
            <person name="Ye W."/>
            <person name="Tripathy S."/>
            <person name="Kale S.D."/>
            <person name="Gu B."/>
            <person name="Sheng Y."/>
            <person name="Sui Y."/>
            <person name="Wang X."/>
            <person name="Zhang Z."/>
            <person name="Cheng B."/>
            <person name="Dong S."/>
            <person name="Shan W."/>
            <person name="Zheng X."/>
            <person name="Dou D."/>
            <person name="Tyler B.M."/>
            <person name="Wang Y."/>
        </authorList>
    </citation>
    <scope>NUCLEOTIDE SEQUENCE</scope>
    <source>
        <strain evidence="3">P7074</strain>
    </source>
</reference>
<dbReference type="EMBL" id="JN254503">
    <property type="protein sequence ID" value="AEK81316.1"/>
    <property type="molecule type" value="Genomic_DNA"/>
</dbReference>
<accession>G1FT78</accession>
<feature type="signal peptide" evidence="2">
    <location>
        <begin position="1"/>
        <end position="19"/>
    </location>
</feature>
<evidence type="ECO:0000256" key="2">
    <source>
        <dbReference type="SAM" id="SignalP"/>
    </source>
</evidence>
<feature type="region of interest" description="Disordered" evidence="1">
    <location>
        <begin position="53"/>
        <end position="82"/>
    </location>
</feature>
<evidence type="ECO:0000313" key="3">
    <source>
        <dbReference type="EMBL" id="AEK81316.1"/>
    </source>
</evidence>
<gene>
    <name evidence="3" type="primary">Avh</name>
</gene>
<name>G1FT78_PHYSO</name>
<sequence>MRFFCAAVLAIFLMGIIEALAPIDSTNSESSSRSVSRFVVGAASRRLRFQDAATMEEDGSDDKAGEERTGSIPSLYRQVSGS</sequence>